<accession>A0ABW3CYI3</accession>
<dbReference type="PROSITE" id="PS51257">
    <property type="entry name" value="PROKAR_LIPOPROTEIN"/>
    <property type="match status" value="1"/>
</dbReference>
<dbReference type="InterPro" id="IPR025348">
    <property type="entry name" value="DUF4252"/>
</dbReference>
<protein>
    <submittedName>
        <fullName evidence="1">DUF4252 domain-containing protein</fullName>
    </submittedName>
</protein>
<evidence type="ECO:0000313" key="2">
    <source>
        <dbReference type="Proteomes" id="UP001596978"/>
    </source>
</evidence>
<dbReference type="Proteomes" id="UP001596978">
    <property type="component" value="Unassembled WGS sequence"/>
</dbReference>
<sequence>MNTLVKIVVSTLIILVLGSCSSEQSLQQYYVQGTEDPNFLVVDIPASMLNLSESELSTDQKEAYQSLGKLNILAYRLDPAKRSQYEAEKIKVNEILKNEKYEELMRFSSGEARGVVKFIGDDESIDELILFGSYKDMGFAVVRVLGDEMKPENMMQLVKAVESSQINTDGFGQLKDFFESK</sequence>
<reference evidence="2" key="1">
    <citation type="journal article" date="2019" name="Int. J. Syst. Evol. Microbiol.">
        <title>The Global Catalogue of Microorganisms (GCM) 10K type strain sequencing project: providing services to taxonomists for standard genome sequencing and annotation.</title>
        <authorList>
            <consortium name="The Broad Institute Genomics Platform"/>
            <consortium name="The Broad Institute Genome Sequencing Center for Infectious Disease"/>
            <person name="Wu L."/>
            <person name="Ma J."/>
        </authorList>
    </citation>
    <scope>NUCLEOTIDE SEQUENCE [LARGE SCALE GENOMIC DNA]</scope>
    <source>
        <strain evidence="2">CCUG 62952</strain>
    </source>
</reference>
<proteinExistence type="predicted"/>
<name>A0ABW3CYI3_9FLAO</name>
<gene>
    <name evidence="1" type="ORF">ACFQ1M_09210</name>
</gene>
<dbReference type="Pfam" id="PF14060">
    <property type="entry name" value="DUF4252"/>
    <property type="match status" value="1"/>
</dbReference>
<dbReference type="EMBL" id="JBHTJH010000005">
    <property type="protein sequence ID" value="MFD0862389.1"/>
    <property type="molecule type" value="Genomic_DNA"/>
</dbReference>
<comment type="caution">
    <text evidence="1">The sequence shown here is derived from an EMBL/GenBank/DDBJ whole genome shotgun (WGS) entry which is preliminary data.</text>
</comment>
<organism evidence="1 2">
    <name type="scientific">Sungkyunkwania multivorans</name>
    <dbReference type="NCBI Taxonomy" id="1173618"/>
    <lineage>
        <taxon>Bacteria</taxon>
        <taxon>Pseudomonadati</taxon>
        <taxon>Bacteroidota</taxon>
        <taxon>Flavobacteriia</taxon>
        <taxon>Flavobacteriales</taxon>
        <taxon>Flavobacteriaceae</taxon>
        <taxon>Sungkyunkwania</taxon>
    </lineage>
</organism>
<dbReference type="RefSeq" id="WP_386407280.1">
    <property type="nucleotide sequence ID" value="NZ_JBHTJH010000005.1"/>
</dbReference>
<keyword evidence="2" id="KW-1185">Reference proteome</keyword>
<evidence type="ECO:0000313" key="1">
    <source>
        <dbReference type="EMBL" id="MFD0862389.1"/>
    </source>
</evidence>